<dbReference type="Pfam" id="PF01026">
    <property type="entry name" value="TatD_DNase"/>
    <property type="match status" value="1"/>
</dbReference>
<evidence type="ECO:0000313" key="4">
    <source>
        <dbReference type="Proteomes" id="UP000264062"/>
    </source>
</evidence>
<accession>A0A350HB46</accession>
<protein>
    <submittedName>
        <fullName evidence="3">Uncharacterized protein</fullName>
    </submittedName>
</protein>
<dbReference type="InterPro" id="IPR032466">
    <property type="entry name" value="Metal_Hydrolase"/>
</dbReference>
<name>A0A350HB46_UNCW3</name>
<dbReference type="EMBL" id="DMZY01000183">
    <property type="protein sequence ID" value="HAV92762.1"/>
    <property type="molecule type" value="Genomic_DNA"/>
</dbReference>
<dbReference type="GO" id="GO:0046872">
    <property type="term" value="F:metal ion binding"/>
    <property type="evidence" value="ECO:0007669"/>
    <property type="project" value="UniProtKB-KW"/>
</dbReference>
<dbReference type="CDD" id="cd01310">
    <property type="entry name" value="TatD_DNAse"/>
    <property type="match status" value="1"/>
</dbReference>
<feature type="binding site" evidence="2">
    <location>
        <position position="20"/>
    </location>
    <ligand>
        <name>a divalent metal cation</name>
        <dbReference type="ChEBI" id="CHEBI:60240"/>
        <label>1</label>
    </ligand>
</feature>
<dbReference type="Gene3D" id="3.20.20.140">
    <property type="entry name" value="Metal-dependent hydrolases"/>
    <property type="match status" value="1"/>
</dbReference>
<feature type="binding site" evidence="2">
    <location>
        <position position="168"/>
    </location>
    <ligand>
        <name>a divalent metal cation</name>
        <dbReference type="ChEBI" id="CHEBI:60240"/>
        <label>2</label>
    </ligand>
</feature>
<dbReference type="Proteomes" id="UP000264062">
    <property type="component" value="Unassembled WGS sequence"/>
</dbReference>
<organism evidence="3 4">
    <name type="scientific">candidate division WOR-3 bacterium</name>
    <dbReference type="NCBI Taxonomy" id="2052148"/>
    <lineage>
        <taxon>Bacteria</taxon>
        <taxon>Bacteria division WOR-3</taxon>
    </lineage>
</organism>
<dbReference type="SUPFAM" id="SSF51556">
    <property type="entry name" value="Metallo-dependent hydrolases"/>
    <property type="match status" value="1"/>
</dbReference>
<dbReference type="GO" id="GO:0016788">
    <property type="term" value="F:hydrolase activity, acting on ester bonds"/>
    <property type="evidence" value="ECO:0007669"/>
    <property type="project" value="InterPro"/>
</dbReference>
<dbReference type="PIRSF" id="PIRSF005902">
    <property type="entry name" value="DNase_TatD"/>
    <property type="match status" value="1"/>
</dbReference>
<evidence type="ECO:0000313" key="3">
    <source>
        <dbReference type="EMBL" id="HAV92762.1"/>
    </source>
</evidence>
<dbReference type="GO" id="GO:0004536">
    <property type="term" value="F:DNA nuclease activity"/>
    <property type="evidence" value="ECO:0007669"/>
    <property type="project" value="InterPro"/>
</dbReference>
<feature type="binding site" evidence="2">
    <location>
        <position position="107"/>
    </location>
    <ligand>
        <name>a divalent metal cation</name>
        <dbReference type="ChEBI" id="CHEBI:60240"/>
        <label>1</label>
    </ligand>
</feature>
<feature type="binding site" evidence="2">
    <location>
        <position position="145"/>
    </location>
    <ligand>
        <name>a divalent metal cation</name>
        <dbReference type="ChEBI" id="CHEBI:60240"/>
        <label>2</label>
    </ligand>
</feature>
<feature type="binding site" evidence="2">
    <location>
        <position position="217"/>
    </location>
    <ligand>
        <name>a divalent metal cation</name>
        <dbReference type="ChEBI" id="CHEBI:60240"/>
        <label>1</label>
    </ligand>
</feature>
<dbReference type="PANTHER" id="PTHR46124:SF2">
    <property type="entry name" value="D-AMINOACYL-TRNA DEACYLASE"/>
    <property type="match status" value="1"/>
</dbReference>
<dbReference type="InterPro" id="IPR015991">
    <property type="entry name" value="TatD/YcfH-like"/>
</dbReference>
<dbReference type="NCBIfam" id="TIGR00010">
    <property type="entry name" value="YchF/TatD family DNA exonuclease"/>
    <property type="match status" value="1"/>
</dbReference>
<dbReference type="InterPro" id="IPR001130">
    <property type="entry name" value="TatD-like"/>
</dbReference>
<reference evidence="3 4" key="1">
    <citation type="journal article" date="2018" name="Nat. Biotechnol.">
        <title>A standardized bacterial taxonomy based on genome phylogeny substantially revises the tree of life.</title>
        <authorList>
            <person name="Parks D.H."/>
            <person name="Chuvochina M."/>
            <person name="Waite D.W."/>
            <person name="Rinke C."/>
            <person name="Skarshewski A."/>
            <person name="Chaumeil P.A."/>
            <person name="Hugenholtz P."/>
        </authorList>
    </citation>
    <scope>NUCLEOTIDE SEQUENCE [LARGE SCALE GENOMIC DNA]</scope>
    <source>
        <strain evidence="3">UBA9956</strain>
    </source>
</reference>
<evidence type="ECO:0000256" key="1">
    <source>
        <dbReference type="ARBA" id="ARBA00022723"/>
    </source>
</evidence>
<proteinExistence type="predicted"/>
<feature type="binding site" evidence="2">
    <location>
        <position position="18"/>
    </location>
    <ligand>
        <name>a divalent metal cation</name>
        <dbReference type="ChEBI" id="CHEBI:60240"/>
        <label>1</label>
    </ligand>
</feature>
<sequence>MNHAKPVILLASPFTDTHTHLQMEEFHFKEKREDICENLRKNDVRIINDVGYDLKSSLDALDIELEDGFEHYAFAGIHPHYSEKVIDYELEMLEEILSKKKFSGVGEIGLDKWWHKDENVINRQKEIFIRQLDIASRLKLPAMLHVRNAYEEAFEILKDFSSLKVEFHSFTGTKEELEYICDKEYYFGINGIVTFKNTNLRESIKREHINLLLIESDAPYLSPVPYRGRRNMPYYIVETYKAVSGLLDIDLESLKETVKYNFYEFISKE</sequence>
<comment type="caution">
    <text evidence="3">The sequence shown here is derived from an EMBL/GenBank/DDBJ whole genome shotgun (WGS) entry which is preliminary data.</text>
</comment>
<evidence type="ECO:0000256" key="2">
    <source>
        <dbReference type="PIRSR" id="PIRSR005902-1"/>
    </source>
</evidence>
<dbReference type="GO" id="GO:0005829">
    <property type="term" value="C:cytosol"/>
    <property type="evidence" value="ECO:0007669"/>
    <property type="project" value="TreeGrafter"/>
</dbReference>
<keyword evidence="1 2" id="KW-0479">Metal-binding</keyword>
<dbReference type="PANTHER" id="PTHR46124">
    <property type="entry name" value="D-AMINOACYL-TRNA DEACYLASE"/>
    <property type="match status" value="1"/>
</dbReference>
<dbReference type="AlphaFoldDB" id="A0A350HB46"/>
<gene>
    <name evidence="3" type="ORF">DCW38_06235</name>
</gene>